<proteinExistence type="predicted"/>
<sequence length="277" mass="31938">MKEQLQGKNNTIRNLKDQISHMNERRSEADRTLDFKALESQNIELTENVTTLHEQNKRFRVENEKVKQHYKELYGSIKITRAKTIEKTTSLLTENEKLKAQLKGKMKCVTMDTVKPKVLAPETLREIIEEARIEKPLDNALENTWFYTKRYRELLEHVIGTCPKEFNIRDKKVATTPVTNVPVIPSTGVISCTEASGSKPMSNTKKNRILPAKSYNKKKVEAHPRNNKSKLKQKNRVDSSISSKRLIVKKVWKATGKLFANVGYQWKPTGRKFTLGE</sequence>
<evidence type="ECO:0000256" key="2">
    <source>
        <dbReference type="SAM" id="MobiDB-lite"/>
    </source>
</evidence>
<reference evidence="3" key="1">
    <citation type="journal article" date="2022" name="Int. J. Mol. Sci.">
        <title>Draft Genome of Tanacetum Coccineum: Genomic Comparison of Closely Related Tanacetum-Family Plants.</title>
        <authorList>
            <person name="Yamashiro T."/>
            <person name="Shiraishi A."/>
            <person name="Nakayama K."/>
            <person name="Satake H."/>
        </authorList>
    </citation>
    <scope>NUCLEOTIDE SEQUENCE</scope>
</reference>
<name>A0ABQ5EPW6_9ASTR</name>
<evidence type="ECO:0000313" key="4">
    <source>
        <dbReference type="Proteomes" id="UP001151760"/>
    </source>
</evidence>
<feature type="compositionally biased region" description="Basic residues" evidence="2">
    <location>
        <begin position="225"/>
        <end position="234"/>
    </location>
</feature>
<keyword evidence="4" id="KW-1185">Reference proteome</keyword>
<feature type="coiled-coil region" evidence="1">
    <location>
        <begin position="5"/>
        <end position="55"/>
    </location>
</feature>
<dbReference type="Proteomes" id="UP001151760">
    <property type="component" value="Unassembled WGS sequence"/>
</dbReference>
<evidence type="ECO:0000256" key="1">
    <source>
        <dbReference type="SAM" id="Coils"/>
    </source>
</evidence>
<feature type="region of interest" description="Disordered" evidence="2">
    <location>
        <begin position="194"/>
        <end position="238"/>
    </location>
</feature>
<dbReference type="EMBL" id="BQNB010016541">
    <property type="protein sequence ID" value="GJT52935.1"/>
    <property type="molecule type" value="Genomic_DNA"/>
</dbReference>
<accession>A0ABQ5EPW6</accession>
<gene>
    <name evidence="3" type="ORF">Tco_0987989</name>
</gene>
<keyword evidence="1" id="KW-0175">Coiled coil</keyword>
<feature type="compositionally biased region" description="Polar residues" evidence="2">
    <location>
        <begin position="194"/>
        <end position="204"/>
    </location>
</feature>
<organism evidence="3 4">
    <name type="scientific">Tanacetum coccineum</name>
    <dbReference type="NCBI Taxonomy" id="301880"/>
    <lineage>
        <taxon>Eukaryota</taxon>
        <taxon>Viridiplantae</taxon>
        <taxon>Streptophyta</taxon>
        <taxon>Embryophyta</taxon>
        <taxon>Tracheophyta</taxon>
        <taxon>Spermatophyta</taxon>
        <taxon>Magnoliopsida</taxon>
        <taxon>eudicotyledons</taxon>
        <taxon>Gunneridae</taxon>
        <taxon>Pentapetalae</taxon>
        <taxon>asterids</taxon>
        <taxon>campanulids</taxon>
        <taxon>Asterales</taxon>
        <taxon>Asteraceae</taxon>
        <taxon>Asteroideae</taxon>
        <taxon>Anthemideae</taxon>
        <taxon>Anthemidinae</taxon>
        <taxon>Tanacetum</taxon>
    </lineage>
</organism>
<evidence type="ECO:0000313" key="3">
    <source>
        <dbReference type="EMBL" id="GJT52935.1"/>
    </source>
</evidence>
<reference evidence="3" key="2">
    <citation type="submission" date="2022-01" db="EMBL/GenBank/DDBJ databases">
        <authorList>
            <person name="Yamashiro T."/>
            <person name="Shiraishi A."/>
            <person name="Satake H."/>
            <person name="Nakayama K."/>
        </authorList>
    </citation>
    <scope>NUCLEOTIDE SEQUENCE</scope>
</reference>
<protein>
    <submittedName>
        <fullName evidence="3">Uncharacterized protein</fullName>
    </submittedName>
</protein>
<comment type="caution">
    <text evidence="3">The sequence shown here is derived from an EMBL/GenBank/DDBJ whole genome shotgun (WGS) entry which is preliminary data.</text>
</comment>